<evidence type="ECO:0000256" key="2">
    <source>
        <dbReference type="ARBA" id="ARBA00022737"/>
    </source>
</evidence>
<reference evidence="9 10" key="1">
    <citation type="journal article" date="2019" name="Nat. Plants">
        <title>Genome sequencing of Musa balbisiana reveals subgenome evolution and function divergence in polyploid bananas.</title>
        <authorList>
            <person name="Yao X."/>
        </authorList>
    </citation>
    <scope>NUCLEOTIDE SEQUENCE [LARGE SCALE GENOMIC DNA]</scope>
    <source>
        <strain evidence="10">cv. DH-PKW</strain>
        <tissue evidence="9">Leaves</tissue>
    </source>
</reference>
<dbReference type="InterPro" id="IPR017930">
    <property type="entry name" value="Myb_dom"/>
</dbReference>
<evidence type="ECO:0000256" key="5">
    <source>
        <dbReference type="ARBA" id="ARBA00023163"/>
    </source>
</evidence>
<gene>
    <name evidence="9" type="ORF">C4D60_Mb04t36300</name>
</gene>
<sequence length="367" mass="40695">MGNGTYRKSSFAVAALETSLVIRDSIRGQEVDEMDSLVAGLALVLGATERHEKDKLGVKEEQHDLNSKQLCGCRGKKPIAESCCSLDSKSQSIVMGCKMCEKPKVNHRKGLWSPGGGPEDWRGTTSLRMAMLLELSPVKAELQIEVDQLPEARTKAQCFTHEEEAMIMKLHAIMGNKWSRIAMHLPGRTDNEVKNHWNTHVKKKVVKIDGLASHDTMAKSLGSDDQSLRMEQFLNQNNSQMSLSETSASLESFSLIPCQSILNVTNHAQSQRTPQPPLPKVLFEDWLPMFSDNGGVNRRQESTSNSEVLSPQLLQLDMISTDDFLHGFEAISNSVGLIQPQYGPVDLVSSNETYAGFDSSHHMFVDL</sequence>
<keyword evidence="10" id="KW-1185">Reference proteome</keyword>
<dbReference type="PROSITE" id="PS51294">
    <property type="entry name" value="HTH_MYB"/>
    <property type="match status" value="1"/>
</dbReference>
<dbReference type="PANTHER" id="PTHR47997">
    <property type="entry name" value="MYB DOMAIN PROTEIN 55"/>
    <property type="match status" value="1"/>
</dbReference>
<keyword evidence="2" id="KW-0677">Repeat</keyword>
<evidence type="ECO:0000256" key="6">
    <source>
        <dbReference type="ARBA" id="ARBA00023242"/>
    </source>
</evidence>
<dbReference type="Pfam" id="PF00249">
    <property type="entry name" value="Myb_DNA-binding"/>
    <property type="match status" value="1"/>
</dbReference>
<comment type="caution">
    <text evidence="9">The sequence shown here is derived from an EMBL/GenBank/DDBJ whole genome shotgun (WGS) entry which is preliminary data.</text>
</comment>
<organism evidence="9 10">
    <name type="scientific">Musa balbisiana</name>
    <name type="common">Banana</name>
    <dbReference type="NCBI Taxonomy" id="52838"/>
    <lineage>
        <taxon>Eukaryota</taxon>
        <taxon>Viridiplantae</taxon>
        <taxon>Streptophyta</taxon>
        <taxon>Embryophyta</taxon>
        <taxon>Tracheophyta</taxon>
        <taxon>Spermatophyta</taxon>
        <taxon>Magnoliopsida</taxon>
        <taxon>Liliopsida</taxon>
        <taxon>Zingiberales</taxon>
        <taxon>Musaceae</taxon>
        <taxon>Musa</taxon>
    </lineage>
</organism>
<dbReference type="GO" id="GO:0003677">
    <property type="term" value="F:DNA binding"/>
    <property type="evidence" value="ECO:0007669"/>
    <property type="project" value="UniProtKB-KW"/>
</dbReference>
<keyword evidence="5" id="KW-0804">Transcription</keyword>
<evidence type="ECO:0000256" key="1">
    <source>
        <dbReference type="ARBA" id="ARBA00004123"/>
    </source>
</evidence>
<dbReference type="SMART" id="SM00717">
    <property type="entry name" value="SANT"/>
    <property type="match status" value="1"/>
</dbReference>
<feature type="domain" description="HTH myb-type" evidence="8">
    <location>
        <begin position="151"/>
        <end position="205"/>
    </location>
</feature>
<dbReference type="Gene3D" id="1.10.10.60">
    <property type="entry name" value="Homeodomain-like"/>
    <property type="match status" value="1"/>
</dbReference>
<comment type="subcellular location">
    <subcellularLocation>
        <location evidence="1">Nucleus</location>
    </subcellularLocation>
</comment>
<dbReference type="InterPro" id="IPR051953">
    <property type="entry name" value="Plant_SW-associated_TFs"/>
</dbReference>
<dbReference type="STRING" id="52838.A0A4S8KH65"/>
<evidence type="ECO:0000256" key="4">
    <source>
        <dbReference type="ARBA" id="ARBA00023125"/>
    </source>
</evidence>
<dbReference type="GO" id="GO:0005634">
    <property type="term" value="C:nucleus"/>
    <property type="evidence" value="ECO:0007669"/>
    <property type="project" value="UniProtKB-SubCell"/>
</dbReference>
<accession>A0A4S8KH65</accession>
<proteinExistence type="predicted"/>
<dbReference type="Proteomes" id="UP000317650">
    <property type="component" value="Chromosome 4"/>
</dbReference>
<keyword evidence="3" id="KW-0805">Transcription regulation</keyword>
<evidence type="ECO:0000259" key="8">
    <source>
        <dbReference type="PROSITE" id="PS51294"/>
    </source>
</evidence>
<dbReference type="InterPro" id="IPR001005">
    <property type="entry name" value="SANT/Myb"/>
</dbReference>
<evidence type="ECO:0000256" key="3">
    <source>
        <dbReference type="ARBA" id="ARBA00023015"/>
    </source>
</evidence>
<dbReference type="PANTHER" id="PTHR47997:SF11">
    <property type="entry name" value="TRANSCRIPTION FACTOR LAF1"/>
    <property type="match status" value="1"/>
</dbReference>
<keyword evidence="4" id="KW-0238">DNA-binding</keyword>
<dbReference type="SUPFAM" id="SSF46689">
    <property type="entry name" value="Homeodomain-like"/>
    <property type="match status" value="1"/>
</dbReference>
<dbReference type="PROSITE" id="PS50090">
    <property type="entry name" value="MYB_LIKE"/>
    <property type="match status" value="1"/>
</dbReference>
<feature type="domain" description="Myb-like" evidence="7">
    <location>
        <begin position="151"/>
        <end position="201"/>
    </location>
</feature>
<protein>
    <submittedName>
        <fullName evidence="9">Uncharacterized protein</fullName>
    </submittedName>
</protein>
<dbReference type="AlphaFoldDB" id="A0A4S8KH65"/>
<evidence type="ECO:0000313" key="10">
    <source>
        <dbReference type="Proteomes" id="UP000317650"/>
    </source>
</evidence>
<keyword evidence="6" id="KW-0539">Nucleus</keyword>
<dbReference type="CDD" id="cd00167">
    <property type="entry name" value="SANT"/>
    <property type="match status" value="1"/>
</dbReference>
<name>A0A4S8KH65_MUSBA</name>
<evidence type="ECO:0000259" key="7">
    <source>
        <dbReference type="PROSITE" id="PS50090"/>
    </source>
</evidence>
<dbReference type="EMBL" id="PYDT01000001">
    <property type="protein sequence ID" value="THU74714.1"/>
    <property type="molecule type" value="Genomic_DNA"/>
</dbReference>
<dbReference type="InterPro" id="IPR009057">
    <property type="entry name" value="Homeodomain-like_sf"/>
</dbReference>
<evidence type="ECO:0000313" key="9">
    <source>
        <dbReference type="EMBL" id="THU74714.1"/>
    </source>
</evidence>